<evidence type="ECO:0000313" key="7">
    <source>
        <dbReference type="Proteomes" id="UP000220438"/>
    </source>
</evidence>
<dbReference type="InterPro" id="IPR009057">
    <property type="entry name" value="Homeodomain-like_sf"/>
</dbReference>
<feature type="coiled-coil region" evidence="4">
    <location>
        <begin position="92"/>
        <end position="119"/>
    </location>
</feature>
<dbReference type="InterPro" id="IPR018060">
    <property type="entry name" value="HTH_AraC"/>
</dbReference>
<dbReference type="Pfam" id="PF12833">
    <property type="entry name" value="HTH_18"/>
    <property type="match status" value="1"/>
</dbReference>
<dbReference type="SMART" id="SM00342">
    <property type="entry name" value="HTH_ARAC"/>
    <property type="match status" value="1"/>
</dbReference>
<evidence type="ECO:0000256" key="3">
    <source>
        <dbReference type="ARBA" id="ARBA00023163"/>
    </source>
</evidence>
<keyword evidence="3" id="KW-0804">Transcription</keyword>
<dbReference type="Gene3D" id="1.10.10.60">
    <property type="entry name" value="Homeodomain-like"/>
    <property type="match status" value="2"/>
</dbReference>
<dbReference type="PROSITE" id="PS01124">
    <property type="entry name" value="HTH_ARAC_FAMILY_2"/>
    <property type="match status" value="1"/>
</dbReference>
<evidence type="ECO:0000256" key="4">
    <source>
        <dbReference type="SAM" id="Coils"/>
    </source>
</evidence>
<evidence type="ECO:0000259" key="5">
    <source>
        <dbReference type="PROSITE" id="PS01124"/>
    </source>
</evidence>
<protein>
    <recommendedName>
        <fullName evidence="5">HTH araC/xylS-type domain-containing protein</fullName>
    </recommendedName>
</protein>
<evidence type="ECO:0000256" key="2">
    <source>
        <dbReference type="ARBA" id="ARBA00023125"/>
    </source>
</evidence>
<proteinExistence type="predicted"/>
<dbReference type="PANTHER" id="PTHR43280:SF34">
    <property type="entry name" value="ARAC-FAMILY TRANSCRIPTIONAL REGULATOR"/>
    <property type="match status" value="1"/>
</dbReference>
<organism evidence="6 7">
    <name type="scientific">Faecalibacterium prausnitzii</name>
    <dbReference type="NCBI Taxonomy" id="853"/>
    <lineage>
        <taxon>Bacteria</taxon>
        <taxon>Bacillati</taxon>
        <taxon>Bacillota</taxon>
        <taxon>Clostridia</taxon>
        <taxon>Eubacteriales</taxon>
        <taxon>Oscillospiraceae</taxon>
        <taxon>Faecalibacterium</taxon>
    </lineage>
</organism>
<gene>
    <name evidence="6" type="ORF">CHR61_09250</name>
</gene>
<keyword evidence="2" id="KW-0238">DNA-binding</keyword>
<evidence type="ECO:0000256" key="1">
    <source>
        <dbReference type="ARBA" id="ARBA00023015"/>
    </source>
</evidence>
<dbReference type="SUPFAM" id="SSF46689">
    <property type="entry name" value="Homeodomain-like"/>
    <property type="match status" value="2"/>
</dbReference>
<feature type="domain" description="HTH araC/xylS-type" evidence="5">
    <location>
        <begin position="111"/>
        <end position="208"/>
    </location>
</feature>
<keyword evidence="4" id="KW-0175">Coiled coil</keyword>
<sequence>MQDSLCHGPFHCRAKIDTSATRSSGHIWFFSTAGAMETLQNDQRIWPNVWLRSIFTEEGETGWRTCGKQKAPETYGHAINQLSVMSLFLVNLYNQDAELQKQETENRSLTENVTEYINQHYAESLTIDQLAEQFFVSKYHLMHEFSQKTGTSIYRYLMQQRLHAVCDLLEQGTVPNEAYLLCGFKDYANFYRAFRSAYGQSPREYARAHRKAKARTTKFCF</sequence>
<dbReference type="GO" id="GO:0043565">
    <property type="term" value="F:sequence-specific DNA binding"/>
    <property type="evidence" value="ECO:0007669"/>
    <property type="project" value="InterPro"/>
</dbReference>
<comment type="caution">
    <text evidence="6">The sequence shown here is derived from an EMBL/GenBank/DDBJ whole genome shotgun (WGS) entry which is preliminary data.</text>
</comment>
<dbReference type="PANTHER" id="PTHR43280">
    <property type="entry name" value="ARAC-FAMILY TRANSCRIPTIONAL REGULATOR"/>
    <property type="match status" value="1"/>
</dbReference>
<keyword evidence="1" id="KW-0805">Transcription regulation</keyword>
<accession>A0A2A7BCF5</accession>
<evidence type="ECO:0000313" key="6">
    <source>
        <dbReference type="EMBL" id="PDX89073.1"/>
    </source>
</evidence>
<dbReference type="AlphaFoldDB" id="A0A2A7BCF5"/>
<name>A0A2A7BCF5_9FIRM</name>
<dbReference type="Proteomes" id="UP000220438">
    <property type="component" value="Unassembled WGS sequence"/>
</dbReference>
<reference evidence="6 7" key="1">
    <citation type="journal article" date="2017" name="Front. Microbiol.">
        <title>New Insights into the Diversity of the Genus Faecalibacterium.</title>
        <authorList>
            <person name="Benevides L."/>
            <person name="Burman S."/>
            <person name="Martin R."/>
            <person name="Robert V."/>
            <person name="Thomas M."/>
            <person name="Miquel S."/>
            <person name="Chain F."/>
            <person name="Sokol H."/>
            <person name="Bermudez-Humaran L.G."/>
            <person name="Morrison M."/>
            <person name="Langella P."/>
            <person name="Azevedo V.A."/>
            <person name="Chatel J.M."/>
            <person name="Soares S."/>
        </authorList>
    </citation>
    <scope>NUCLEOTIDE SEQUENCE [LARGE SCALE GENOMIC DNA]</scope>
    <source>
        <strain evidence="6 7">AHMP21</strain>
    </source>
</reference>
<dbReference type="GO" id="GO:0003700">
    <property type="term" value="F:DNA-binding transcription factor activity"/>
    <property type="evidence" value="ECO:0007669"/>
    <property type="project" value="InterPro"/>
</dbReference>
<dbReference type="EMBL" id="NOUW01000027">
    <property type="protein sequence ID" value="PDX89073.1"/>
    <property type="molecule type" value="Genomic_DNA"/>
</dbReference>